<evidence type="ECO:0000313" key="2">
    <source>
        <dbReference type="Proteomes" id="UP001177003"/>
    </source>
</evidence>
<gene>
    <name evidence="1" type="ORF">LSALG_LOCUS18377</name>
</gene>
<dbReference type="EMBL" id="OX465080">
    <property type="protein sequence ID" value="CAI9278517.1"/>
    <property type="molecule type" value="Genomic_DNA"/>
</dbReference>
<evidence type="ECO:0000313" key="1">
    <source>
        <dbReference type="EMBL" id="CAI9278517.1"/>
    </source>
</evidence>
<organism evidence="1 2">
    <name type="scientific">Lactuca saligna</name>
    <name type="common">Willowleaf lettuce</name>
    <dbReference type="NCBI Taxonomy" id="75948"/>
    <lineage>
        <taxon>Eukaryota</taxon>
        <taxon>Viridiplantae</taxon>
        <taxon>Streptophyta</taxon>
        <taxon>Embryophyta</taxon>
        <taxon>Tracheophyta</taxon>
        <taxon>Spermatophyta</taxon>
        <taxon>Magnoliopsida</taxon>
        <taxon>eudicotyledons</taxon>
        <taxon>Gunneridae</taxon>
        <taxon>Pentapetalae</taxon>
        <taxon>asterids</taxon>
        <taxon>campanulids</taxon>
        <taxon>Asterales</taxon>
        <taxon>Asteraceae</taxon>
        <taxon>Cichorioideae</taxon>
        <taxon>Cichorieae</taxon>
        <taxon>Lactucinae</taxon>
        <taxon>Lactuca</taxon>
    </lineage>
</organism>
<keyword evidence="2" id="KW-1185">Reference proteome</keyword>
<proteinExistence type="predicted"/>
<dbReference type="AlphaFoldDB" id="A0AA36E1J3"/>
<dbReference type="Proteomes" id="UP001177003">
    <property type="component" value="Chromosome 4"/>
</dbReference>
<name>A0AA36E1J3_LACSI</name>
<sequence length="139" mass="15761">MKRKIEEDKKKCPSGGVCKVASSSSSLLVVGLLTPYRRWSCSTGHQDIRGYLSPPPILTILTVALHHHPSLLLFPFFLINLSRTPKTEVVVYDCLVAERCNACEEIELAEEALLFWKSDSQFRLSYPSRFRRSISFTSI</sequence>
<accession>A0AA36E1J3</accession>
<protein>
    <submittedName>
        <fullName evidence="1">Uncharacterized protein</fullName>
    </submittedName>
</protein>
<reference evidence="1" key="1">
    <citation type="submission" date="2023-04" db="EMBL/GenBank/DDBJ databases">
        <authorList>
            <person name="Vijverberg K."/>
            <person name="Xiong W."/>
            <person name="Schranz E."/>
        </authorList>
    </citation>
    <scope>NUCLEOTIDE SEQUENCE</scope>
</reference>